<reference evidence="2" key="3">
    <citation type="submission" date="2025-08" db="UniProtKB">
        <authorList>
            <consortium name="Ensembl"/>
        </authorList>
    </citation>
    <scope>IDENTIFICATION</scope>
</reference>
<accession>F6WZ78</accession>
<organism evidence="2 3">
    <name type="scientific">Ciona intestinalis</name>
    <name type="common">Transparent sea squirt</name>
    <name type="synonym">Ascidia intestinalis</name>
    <dbReference type="NCBI Taxonomy" id="7719"/>
    <lineage>
        <taxon>Eukaryota</taxon>
        <taxon>Metazoa</taxon>
        <taxon>Chordata</taxon>
        <taxon>Tunicata</taxon>
        <taxon>Ascidiacea</taxon>
        <taxon>Phlebobranchia</taxon>
        <taxon>Cionidae</taxon>
        <taxon>Ciona</taxon>
    </lineage>
</organism>
<dbReference type="Pfam" id="PF17784">
    <property type="entry name" value="Sulfotransfer_4"/>
    <property type="match status" value="1"/>
</dbReference>
<dbReference type="KEGG" id="cin:100178698"/>
<dbReference type="InterPro" id="IPR027417">
    <property type="entry name" value="P-loop_NTPase"/>
</dbReference>
<evidence type="ECO:0000313" key="3">
    <source>
        <dbReference type="Proteomes" id="UP000008144"/>
    </source>
</evidence>
<dbReference type="OrthoDB" id="408152at2759"/>
<reference evidence="3" key="1">
    <citation type="journal article" date="2002" name="Science">
        <title>The draft genome of Ciona intestinalis: insights into chordate and vertebrate origins.</title>
        <authorList>
            <person name="Dehal P."/>
            <person name="Satou Y."/>
            <person name="Campbell R.K."/>
            <person name="Chapman J."/>
            <person name="Degnan B."/>
            <person name="De Tomaso A."/>
            <person name="Davidson B."/>
            <person name="Di Gregorio A."/>
            <person name="Gelpke M."/>
            <person name="Goodstein D.M."/>
            <person name="Harafuji N."/>
            <person name="Hastings K.E."/>
            <person name="Ho I."/>
            <person name="Hotta K."/>
            <person name="Huang W."/>
            <person name="Kawashima T."/>
            <person name="Lemaire P."/>
            <person name="Martinez D."/>
            <person name="Meinertzhagen I.A."/>
            <person name="Necula S."/>
            <person name="Nonaka M."/>
            <person name="Putnam N."/>
            <person name="Rash S."/>
            <person name="Saiga H."/>
            <person name="Satake M."/>
            <person name="Terry A."/>
            <person name="Yamada L."/>
            <person name="Wang H.G."/>
            <person name="Awazu S."/>
            <person name="Azumi K."/>
            <person name="Boore J."/>
            <person name="Branno M."/>
            <person name="Chin-Bow S."/>
            <person name="DeSantis R."/>
            <person name="Doyle S."/>
            <person name="Francino P."/>
            <person name="Keys D.N."/>
            <person name="Haga S."/>
            <person name="Hayashi H."/>
            <person name="Hino K."/>
            <person name="Imai K.S."/>
            <person name="Inaba K."/>
            <person name="Kano S."/>
            <person name="Kobayashi K."/>
            <person name="Kobayashi M."/>
            <person name="Lee B.I."/>
            <person name="Makabe K.W."/>
            <person name="Manohar C."/>
            <person name="Matassi G."/>
            <person name="Medina M."/>
            <person name="Mochizuki Y."/>
            <person name="Mount S."/>
            <person name="Morishita T."/>
            <person name="Miura S."/>
            <person name="Nakayama A."/>
            <person name="Nishizaka S."/>
            <person name="Nomoto H."/>
            <person name="Ohta F."/>
            <person name="Oishi K."/>
            <person name="Rigoutsos I."/>
            <person name="Sano M."/>
            <person name="Sasaki A."/>
            <person name="Sasakura Y."/>
            <person name="Shoguchi E."/>
            <person name="Shin-i T."/>
            <person name="Spagnuolo A."/>
            <person name="Stainier D."/>
            <person name="Suzuki M.M."/>
            <person name="Tassy O."/>
            <person name="Takatori N."/>
            <person name="Tokuoka M."/>
            <person name="Yagi K."/>
            <person name="Yoshizaki F."/>
            <person name="Wada S."/>
            <person name="Zhang C."/>
            <person name="Hyatt P.D."/>
            <person name="Larimer F."/>
            <person name="Detter C."/>
            <person name="Doggett N."/>
            <person name="Glavina T."/>
            <person name="Hawkins T."/>
            <person name="Richardson P."/>
            <person name="Lucas S."/>
            <person name="Kohara Y."/>
            <person name="Levine M."/>
            <person name="Satoh N."/>
            <person name="Rokhsar D.S."/>
        </authorList>
    </citation>
    <scope>NUCLEOTIDE SEQUENCE [LARGE SCALE GENOMIC DNA]</scope>
</reference>
<protein>
    <submittedName>
        <fullName evidence="2">Uncharacterized LOC100178698</fullName>
    </submittedName>
</protein>
<keyword evidence="1" id="KW-0812">Transmembrane</keyword>
<dbReference type="HOGENOM" id="CLU_061199_2_2_1"/>
<evidence type="ECO:0000256" key="1">
    <source>
        <dbReference type="SAM" id="Phobius"/>
    </source>
</evidence>
<sequence length="266" mass="31242">MKVIYAGYSKTGTKTMGAVFREFGYNTYDWLENCYYIGEDWKRIIKEGGTVDDFRRMYKGVDAVVDGPSYAFWEELSLAFPEAKLIFCVRNEQEWLRSMINQLKQLDCDWLFKIFQVFSYTGWKYFSFSQIAEPIVVSPRQRRWPWTKYEKNPVVLKQLYRNHNASFLQNAPKDKLLIYNFGDGWGPICEFLGEKVPDKPFPHANKEASLVKDWMQSNPVMKRMMRETMFSLGVLTLIGAYGGYKVYQNPASIRGWINAAMTRFKL</sequence>
<dbReference type="Gene3D" id="3.40.50.300">
    <property type="entry name" value="P-loop containing nucleotide triphosphate hydrolases"/>
    <property type="match status" value="1"/>
</dbReference>
<evidence type="ECO:0000313" key="2">
    <source>
        <dbReference type="Ensembl" id="ENSCINP00000005768.3"/>
    </source>
</evidence>
<dbReference type="Proteomes" id="UP000008144">
    <property type="component" value="Chromosome 1"/>
</dbReference>
<dbReference type="GeneID" id="100178698"/>
<reference evidence="2" key="4">
    <citation type="submission" date="2025-09" db="UniProtKB">
        <authorList>
            <consortium name="Ensembl"/>
        </authorList>
    </citation>
    <scope>IDENTIFICATION</scope>
</reference>
<name>F6WZ78_CIOIN</name>
<dbReference type="EMBL" id="EAAA01000096">
    <property type="status" value="NOT_ANNOTATED_CDS"/>
    <property type="molecule type" value="Genomic_DNA"/>
</dbReference>
<keyword evidence="3" id="KW-1185">Reference proteome</keyword>
<gene>
    <name evidence="2" type="primary">LOC100178698</name>
</gene>
<dbReference type="PANTHER" id="PTHR36978">
    <property type="entry name" value="P-LOOP CONTAINING NUCLEOTIDE TRIPHOSPHATE HYDROLASE"/>
    <property type="match status" value="1"/>
</dbReference>
<dbReference type="STRING" id="7719.ENSCINP00000005768"/>
<keyword evidence="1" id="KW-0472">Membrane</keyword>
<dbReference type="RefSeq" id="XP_026692302.1">
    <property type="nucleotide sequence ID" value="XM_026836501.1"/>
</dbReference>
<dbReference type="PANTHER" id="PTHR36978:SF4">
    <property type="entry name" value="P-LOOP CONTAINING NUCLEOSIDE TRIPHOSPHATE HYDROLASE PROTEIN"/>
    <property type="match status" value="1"/>
</dbReference>
<reference evidence="2" key="2">
    <citation type="journal article" date="2008" name="Genome Biol.">
        <title>Improved genome assembly and evidence-based global gene model set for the chordate Ciona intestinalis: new insight into intron and operon populations.</title>
        <authorList>
            <person name="Satou Y."/>
            <person name="Mineta K."/>
            <person name="Ogasawara M."/>
            <person name="Sasakura Y."/>
            <person name="Shoguchi E."/>
            <person name="Ueno K."/>
            <person name="Yamada L."/>
            <person name="Matsumoto J."/>
            <person name="Wasserscheid J."/>
            <person name="Dewar K."/>
            <person name="Wiley G.B."/>
            <person name="Macmil S.L."/>
            <person name="Roe B.A."/>
            <person name="Zeller R.W."/>
            <person name="Hastings K.E."/>
            <person name="Lemaire P."/>
            <person name="Lindquist E."/>
            <person name="Endo T."/>
            <person name="Hotta K."/>
            <person name="Inaba K."/>
        </authorList>
    </citation>
    <scope>NUCLEOTIDE SEQUENCE [LARGE SCALE GENOMIC DNA]</scope>
    <source>
        <strain evidence="2">wild type</strain>
    </source>
</reference>
<proteinExistence type="predicted"/>
<dbReference type="AlphaFoldDB" id="F6WZ78"/>
<dbReference type="InterPro" id="IPR040632">
    <property type="entry name" value="Sulfotransfer_4"/>
</dbReference>
<keyword evidence="1" id="KW-1133">Transmembrane helix</keyword>
<dbReference type="Ensembl" id="ENSCINT00000005768.3">
    <property type="protein sequence ID" value="ENSCINP00000005768.3"/>
    <property type="gene ID" value="ENSCING00000002821.3"/>
</dbReference>
<dbReference type="SUPFAM" id="SSF52540">
    <property type="entry name" value="P-loop containing nucleoside triphosphate hydrolases"/>
    <property type="match status" value="1"/>
</dbReference>
<feature type="transmembrane region" description="Helical" evidence="1">
    <location>
        <begin position="229"/>
        <end position="247"/>
    </location>
</feature>
<dbReference type="GeneTree" id="ENSGT00940000166461"/>
<dbReference type="InParanoid" id="F6WZ78"/>